<dbReference type="AlphaFoldDB" id="A0A9P1I3L6"/>
<organism evidence="12 13">
    <name type="scientific">Caenorhabditis angaria</name>
    <dbReference type="NCBI Taxonomy" id="860376"/>
    <lineage>
        <taxon>Eukaryota</taxon>
        <taxon>Metazoa</taxon>
        <taxon>Ecdysozoa</taxon>
        <taxon>Nematoda</taxon>
        <taxon>Chromadorea</taxon>
        <taxon>Rhabditida</taxon>
        <taxon>Rhabditina</taxon>
        <taxon>Rhabditomorpha</taxon>
        <taxon>Rhabditoidea</taxon>
        <taxon>Rhabditidae</taxon>
        <taxon>Peloderinae</taxon>
        <taxon>Caenorhabditis</taxon>
    </lineage>
</organism>
<feature type="compositionally biased region" description="Basic residues" evidence="9">
    <location>
        <begin position="469"/>
        <end position="483"/>
    </location>
</feature>
<dbReference type="SUPFAM" id="SSF56112">
    <property type="entry name" value="Protein kinase-like (PK-like)"/>
    <property type="match status" value="1"/>
</dbReference>
<dbReference type="SUPFAM" id="SSF55550">
    <property type="entry name" value="SH2 domain"/>
    <property type="match status" value="1"/>
</dbReference>
<dbReference type="Proteomes" id="UP001152747">
    <property type="component" value="Unassembled WGS sequence"/>
</dbReference>
<feature type="domain" description="Protein kinase" evidence="11">
    <location>
        <begin position="151"/>
        <end position="420"/>
    </location>
</feature>
<evidence type="ECO:0000256" key="1">
    <source>
        <dbReference type="ARBA" id="ARBA00022679"/>
    </source>
</evidence>
<dbReference type="Gene3D" id="3.30.200.20">
    <property type="entry name" value="Phosphorylase Kinase, domain 1"/>
    <property type="match status" value="1"/>
</dbReference>
<evidence type="ECO:0000259" key="11">
    <source>
        <dbReference type="PROSITE" id="PS50011"/>
    </source>
</evidence>
<dbReference type="PROSITE" id="PS50011">
    <property type="entry name" value="PROTEIN_KINASE_DOM"/>
    <property type="match status" value="1"/>
</dbReference>
<keyword evidence="2 8" id="KW-0547">Nucleotide-binding</keyword>
<dbReference type="Gene3D" id="1.10.510.10">
    <property type="entry name" value="Transferase(Phosphotransferase) domain 1"/>
    <property type="match status" value="1"/>
</dbReference>
<name>A0A9P1I3L6_9PELO</name>
<dbReference type="InterPro" id="IPR000719">
    <property type="entry name" value="Prot_kinase_dom"/>
</dbReference>
<gene>
    <name evidence="12" type="ORF">CAMP_LOCUS214</name>
</gene>
<sequence>MTSTPTPSKNEKQENVFLTEKNDLTKLKFYHGVQTKEDAQKILKDFPIGYYLIRSSFLKNEVRLVLFLSVKVTDKDLNAHHYLIESKGSDFVIHQEVVDENAEKKTVVSPPFKDYDEMAKYFRLHRMASGIRLCRPVYRPKWQLRHSEVNYEDAGKLGSGNFCHVYRGKLTRSSTKEEDVAIKVSKTTENDSAALMETRNALLAEAKIMITYNHSNVIKLFGIACDHPPFMVCMEFCIGGSLESALLKYGNEMEEFERQTLLIDAARGMRYLHAQKCVHRDLASRNCLISSDGFVKIADFGLSKTLGANETVFKEALKEAPLVWMAPECVQKESEFSIKSDVWAFGVLIYEVYFNGLKPFADEKDTGIVVKAIRRAKMPLIEEKTKEPKMNHVLSSIWIRKPEERADFQKVLELLVDALVVANMADVKKMQINKLDGVNRKKLPNIETDKADEIAMAFSYNEANDSGRNSRKREKTSRRKSKRRGENTAKTETRATRTPQTSNTKIRKSPTT</sequence>
<evidence type="ECO:0000256" key="8">
    <source>
        <dbReference type="RuleBase" id="RU362096"/>
    </source>
</evidence>
<protein>
    <recommendedName>
        <fullName evidence="8">Tyrosine-protein kinase</fullName>
        <ecNumber evidence="8">2.7.10.2</ecNumber>
    </recommendedName>
</protein>
<dbReference type="Gene3D" id="3.30.505.10">
    <property type="entry name" value="SH2 domain"/>
    <property type="match status" value="1"/>
</dbReference>
<dbReference type="InterPro" id="IPR008266">
    <property type="entry name" value="Tyr_kinase_AS"/>
</dbReference>
<evidence type="ECO:0000256" key="7">
    <source>
        <dbReference type="PROSITE-ProRule" id="PRU00191"/>
    </source>
</evidence>
<evidence type="ECO:0000256" key="2">
    <source>
        <dbReference type="ARBA" id="ARBA00022741"/>
    </source>
</evidence>
<feature type="domain" description="SH2" evidence="10">
    <location>
        <begin position="29"/>
        <end position="137"/>
    </location>
</feature>
<dbReference type="GO" id="GO:0005524">
    <property type="term" value="F:ATP binding"/>
    <property type="evidence" value="ECO:0007669"/>
    <property type="project" value="UniProtKB-KW"/>
</dbReference>
<dbReference type="InterPro" id="IPR036860">
    <property type="entry name" value="SH2_dom_sf"/>
</dbReference>
<keyword evidence="3 8" id="KW-0418">Kinase</keyword>
<dbReference type="GO" id="GO:0004715">
    <property type="term" value="F:non-membrane spanning protein tyrosine kinase activity"/>
    <property type="evidence" value="ECO:0007669"/>
    <property type="project" value="UniProtKB-EC"/>
</dbReference>
<feature type="region of interest" description="Disordered" evidence="9">
    <location>
        <begin position="462"/>
        <end position="512"/>
    </location>
</feature>
<keyword evidence="13" id="KW-1185">Reference proteome</keyword>
<keyword evidence="7" id="KW-0727">SH2 domain</keyword>
<keyword evidence="4 8" id="KW-0067">ATP-binding</keyword>
<dbReference type="InterPro" id="IPR001245">
    <property type="entry name" value="Ser-Thr/Tyr_kinase_cat_dom"/>
</dbReference>
<dbReference type="Pfam" id="PF07714">
    <property type="entry name" value="PK_Tyr_Ser-Thr"/>
    <property type="match status" value="1"/>
</dbReference>
<evidence type="ECO:0000256" key="4">
    <source>
        <dbReference type="ARBA" id="ARBA00022840"/>
    </source>
</evidence>
<evidence type="ECO:0000256" key="5">
    <source>
        <dbReference type="ARBA" id="ARBA00023137"/>
    </source>
</evidence>
<dbReference type="SMART" id="SM00219">
    <property type="entry name" value="TyrKc"/>
    <property type="match status" value="1"/>
</dbReference>
<dbReference type="InterPro" id="IPR011009">
    <property type="entry name" value="Kinase-like_dom_sf"/>
</dbReference>
<evidence type="ECO:0000256" key="9">
    <source>
        <dbReference type="SAM" id="MobiDB-lite"/>
    </source>
</evidence>
<reference evidence="12" key="1">
    <citation type="submission" date="2022-11" db="EMBL/GenBank/DDBJ databases">
        <authorList>
            <person name="Kikuchi T."/>
        </authorList>
    </citation>
    <scope>NUCLEOTIDE SEQUENCE</scope>
    <source>
        <strain evidence="12">PS1010</strain>
    </source>
</reference>
<evidence type="ECO:0000256" key="6">
    <source>
        <dbReference type="ARBA" id="ARBA00051245"/>
    </source>
</evidence>
<dbReference type="PRINTS" id="PR00109">
    <property type="entry name" value="TYRKINASE"/>
</dbReference>
<comment type="similarity">
    <text evidence="8">Belongs to the protein kinase superfamily. Tyr protein kinase family.</text>
</comment>
<dbReference type="EC" id="2.7.10.2" evidence="8"/>
<proteinExistence type="inferred from homology"/>
<dbReference type="CDD" id="cd00192">
    <property type="entry name" value="PTKc"/>
    <property type="match status" value="1"/>
</dbReference>
<keyword evidence="5 8" id="KW-0829">Tyrosine-protein kinase</keyword>
<dbReference type="PANTHER" id="PTHR24418">
    <property type="entry name" value="TYROSINE-PROTEIN KINASE"/>
    <property type="match status" value="1"/>
</dbReference>
<evidence type="ECO:0000313" key="13">
    <source>
        <dbReference type="Proteomes" id="UP001152747"/>
    </source>
</evidence>
<dbReference type="InterPro" id="IPR050198">
    <property type="entry name" value="Non-receptor_tyrosine_kinases"/>
</dbReference>
<accession>A0A9P1I3L6</accession>
<dbReference type="InterPro" id="IPR020635">
    <property type="entry name" value="Tyr_kinase_cat_dom"/>
</dbReference>
<feature type="compositionally biased region" description="Basic and acidic residues" evidence="9">
    <location>
        <begin position="484"/>
        <end position="495"/>
    </location>
</feature>
<evidence type="ECO:0000259" key="10">
    <source>
        <dbReference type="PROSITE" id="PS50001"/>
    </source>
</evidence>
<dbReference type="PROSITE" id="PS50001">
    <property type="entry name" value="SH2"/>
    <property type="match status" value="1"/>
</dbReference>
<comment type="caution">
    <text evidence="12">The sequence shown here is derived from an EMBL/GenBank/DDBJ whole genome shotgun (WGS) entry which is preliminary data.</text>
</comment>
<evidence type="ECO:0000313" key="12">
    <source>
        <dbReference type="EMBL" id="CAI5437577.1"/>
    </source>
</evidence>
<comment type="catalytic activity">
    <reaction evidence="6 8">
        <text>L-tyrosyl-[protein] + ATP = O-phospho-L-tyrosyl-[protein] + ADP + H(+)</text>
        <dbReference type="Rhea" id="RHEA:10596"/>
        <dbReference type="Rhea" id="RHEA-COMP:10136"/>
        <dbReference type="Rhea" id="RHEA-COMP:20101"/>
        <dbReference type="ChEBI" id="CHEBI:15378"/>
        <dbReference type="ChEBI" id="CHEBI:30616"/>
        <dbReference type="ChEBI" id="CHEBI:46858"/>
        <dbReference type="ChEBI" id="CHEBI:61978"/>
        <dbReference type="ChEBI" id="CHEBI:456216"/>
        <dbReference type="EC" id="2.7.10.2"/>
    </reaction>
</comment>
<dbReference type="OrthoDB" id="98077at2759"/>
<keyword evidence="1 8" id="KW-0808">Transferase</keyword>
<dbReference type="InterPro" id="IPR000980">
    <property type="entry name" value="SH2"/>
</dbReference>
<dbReference type="SMART" id="SM00252">
    <property type="entry name" value="SH2"/>
    <property type="match status" value="1"/>
</dbReference>
<dbReference type="PROSITE" id="PS00109">
    <property type="entry name" value="PROTEIN_KINASE_TYR"/>
    <property type="match status" value="1"/>
</dbReference>
<dbReference type="EMBL" id="CANHGI010000001">
    <property type="protein sequence ID" value="CAI5437577.1"/>
    <property type="molecule type" value="Genomic_DNA"/>
</dbReference>
<evidence type="ECO:0000256" key="3">
    <source>
        <dbReference type="ARBA" id="ARBA00022777"/>
    </source>
</evidence>
<dbReference type="FunFam" id="3.30.200.20:FF:001059">
    <property type="entry name" value="Tyrosine-protein kinase"/>
    <property type="match status" value="1"/>
</dbReference>